<keyword evidence="2" id="KW-1185">Reference proteome</keyword>
<protein>
    <recommendedName>
        <fullName evidence="3">Transposase</fullName>
    </recommendedName>
</protein>
<organism evidence="1 2">
    <name type="scientific">Fibrivirga algicola</name>
    <dbReference type="NCBI Taxonomy" id="2950420"/>
    <lineage>
        <taxon>Bacteria</taxon>
        <taxon>Pseudomonadati</taxon>
        <taxon>Bacteroidota</taxon>
        <taxon>Cytophagia</taxon>
        <taxon>Cytophagales</taxon>
        <taxon>Spirosomataceae</taxon>
        <taxon>Fibrivirga</taxon>
    </lineage>
</organism>
<dbReference type="Proteomes" id="UP000606008">
    <property type="component" value="Unassembled WGS sequence"/>
</dbReference>
<name>A0ABX0QIZ5_9BACT</name>
<reference evidence="1" key="1">
    <citation type="submission" date="2024-05" db="EMBL/GenBank/DDBJ databases">
        <authorList>
            <person name="Jung D.-H."/>
        </authorList>
    </citation>
    <scope>NUCLEOTIDE SEQUENCE</scope>
    <source>
        <strain evidence="1">JA-25</strain>
    </source>
</reference>
<evidence type="ECO:0000313" key="2">
    <source>
        <dbReference type="Proteomes" id="UP000606008"/>
    </source>
</evidence>
<dbReference type="EMBL" id="WAEL01000004">
    <property type="protein sequence ID" value="NID11175.1"/>
    <property type="molecule type" value="Genomic_DNA"/>
</dbReference>
<proteinExistence type="predicted"/>
<accession>A0ABX0QIZ5</accession>
<sequence length="76" mass="9157">MSLMKERLKQPVPPSAGFWVVTEQPSRKDPTLLSYYTEQQQLLKTDTLPHKRIDIRRRTVVRRLNERLEYLLATYR</sequence>
<gene>
    <name evidence="1" type="ORF">F7231_13420</name>
</gene>
<evidence type="ECO:0008006" key="3">
    <source>
        <dbReference type="Google" id="ProtNLM"/>
    </source>
</evidence>
<evidence type="ECO:0000313" key="1">
    <source>
        <dbReference type="EMBL" id="NID11175.1"/>
    </source>
</evidence>
<dbReference type="RefSeq" id="WP_166692253.1">
    <property type="nucleotide sequence ID" value="NZ_WAEL01000004.1"/>
</dbReference>
<comment type="caution">
    <text evidence="1">The sequence shown here is derived from an EMBL/GenBank/DDBJ whole genome shotgun (WGS) entry which is preliminary data.</text>
</comment>